<keyword evidence="1 2" id="KW-0663">Pyridoxal phosphate</keyword>
<protein>
    <recommendedName>
        <fullName evidence="2">Pyridoxal phosphate homeostasis protein</fullName>
        <shortName evidence="2">PLP homeostasis protein</shortName>
    </recommendedName>
</protein>
<sequence length="478" mass="54053">MVQLSKQERLWRLVSVASAVIGLICYALSSSFNHLFGNWKPWKIIFYTLFSSITFLVAVLAKDWKKSTTLRFIASKWQRFRIIRFRSVTTFLVMVSTTVFSFFSDRAAAEVAKPDAHNVVSSVAFSAMSLSLSRNVPFEFEELMYFFMGIFIAQMMKIKMLLGFSVGVVLSFCFVILHSRVDEAHDRTESVGIQDEQLQVAIDVASLQASGENQGITWVMQRVRQAAQRSGTRPESIRVVAVSKTKPVSMIRELYDAGHRCFGENYVQEIIEKASQLPQDIEWHFIGNLQSNKVKPLLSGVPNLAMLEVVDNQKVANHLDRMVSTLKRNPLKVLVEVNTTKSGIDPSNCVDLAKHVKLSCPNLVFSGLMTIGRPDYTSTPENFKTLSNCRTEVCKPLEMPEEQCELSMGMSFYLTRPDSVDVSQGFFPSLKLCLFTSIERKNTKLYLELEIVMIEMGSTNVRIGSTIFGPRDYSKKQE</sequence>
<comment type="similarity">
    <text evidence="2">Belongs to the pyridoxal phosphate-binding protein YggS/PROSC family.</text>
</comment>
<keyword evidence="6" id="KW-1185">Reference proteome</keyword>
<keyword evidence="3" id="KW-0812">Transmembrane</keyword>
<dbReference type="SUPFAM" id="SSF51419">
    <property type="entry name" value="PLP-binding barrel"/>
    <property type="match status" value="1"/>
</dbReference>
<dbReference type="FunFam" id="3.20.20.10:FF:000014">
    <property type="entry name" value="Pyridoxal phosphate homeostasis protein"/>
    <property type="match status" value="1"/>
</dbReference>
<dbReference type="InterPro" id="IPR011078">
    <property type="entry name" value="PyrdxlP_homeostasis"/>
</dbReference>
<dbReference type="HAMAP" id="MF_02087">
    <property type="entry name" value="PLP_homeostasis"/>
    <property type="match status" value="1"/>
</dbReference>
<organism evidence="5 6">
    <name type="scientific">Arachis hypogaea</name>
    <name type="common">Peanut</name>
    <dbReference type="NCBI Taxonomy" id="3818"/>
    <lineage>
        <taxon>Eukaryota</taxon>
        <taxon>Viridiplantae</taxon>
        <taxon>Streptophyta</taxon>
        <taxon>Embryophyta</taxon>
        <taxon>Tracheophyta</taxon>
        <taxon>Spermatophyta</taxon>
        <taxon>Magnoliopsida</taxon>
        <taxon>eudicotyledons</taxon>
        <taxon>Gunneridae</taxon>
        <taxon>Pentapetalae</taxon>
        <taxon>rosids</taxon>
        <taxon>fabids</taxon>
        <taxon>Fabales</taxon>
        <taxon>Fabaceae</taxon>
        <taxon>Papilionoideae</taxon>
        <taxon>50 kb inversion clade</taxon>
        <taxon>dalbergioids sensu lato</taxon>
        <taxon>Dalbergieae</taxon>
        <taxon>Pterocarpus clade</taxon>
        <taxon>Arachis</taxon>
    </lineage>
</organism>
<dbReference type="PROSITE" id="PS01211">
    <property type="entry name" value="UPF0001"/>
    <property type="match status" value="1"/>
</dbReference>
<comment type="function">
    <text evidence="2">Pyridoxal 5'-phosphate (PLP)-binding protein, which may be involved in intracellular homeostatic regulation of pyridoxal 5'-phosphate (PLP), the active form of vitamin B6.</text>
</comment>
<evidence type="ECO:0000256" key="1">
    <source>
        <dbReference type="ARBA" id="ARBA00022898"/>
    </source>
</evidence>
<keyword evidence="3" id="KW-1133">Transmembrane helix</keyword>
<dbReference type="STRING" id="3818.A0A445ANZ5"/>
<dbReference type="Proteomes" id="UP000289738">
    <property type="component" value="Chromosome B01"/>
</dbReference>
<feature type="modified residue" description="N6-(pyridoxal phosphate)lysine" evidence="2">
    <location>
        <position position="244"/>
    </location>
</feature>
<evidence type="ECO:0000313" key="5">
    <source>
        <dbReference type="EMBL" id="RYR28158.1"/>
    </source>
</evidence>
<comment type="caution">
    <text evidence="5">The sequence shown here is derived from an EMBL/GenBank/DDBJ whole genome shotgun (WGS) entry which is preliminary data.</text>
</comment>
<keyword evidence="3" id="KW-0472">Membrane</keyword>
<dbReference type="Pfam" id="PF01168">
    <property type="entry name" value="Ala_racemase_N"/>
    <property type="match status" value="1"/>
</dbReference>
<dbReference type="AlphaFoldDB" id="A0A445ANZ5"/>
<dbReference type="GO" id="GO:0030170">
    <property type="term" value="F:pyridoxal phosphate binding"/>
    <property type="evidence" value="ECO:0007669"/>
    <property type="project" value="UniProtKB-UniRule"/>
</dbReference>
<dbReference type="InterPro" id="IPR001608">
    <property type="entry name" value="Ala_racemase_N"/>
</dbReference>
<feature type="transmembrane region" description="Helical" evidence="3">
    <location>
        <begin position="116"/>
        <end position="137"/>
    </location>
</feature>
<evidence type="ECO:0000259" key="4">
    <source>
        <dbReference type="Pfam" id="PF01168"/>
    </source>
</evidence>
<feature type="transmembrane region" description="Helical" evidence="3">
    <location>
        <begin position="158"/>
        <end position="177"/>
    </location>
</feature>
<dbReference type="EMBL" id="SDMP01000011">
    <property type="protein sequence ID" value="RYR28158.1"/>
    <property type="molecule type" value="Genomic_DNA"/>
</dbReference>
<evidence type="ECO:0000313" key="6">
    <source>
        <dbReference type="Proteomes" id="UP000289738"/>
    </source>
</evidence>
<feature type="transmembrane region" description="Helical" evidence="3">
    <location>
        <begin position="12"/>
        <end position="32"/>
    </location>
</feature>
<feature type="transmembrane region" description="Helical" evidence="3">
    <location>
        <begin position="44"/>
        <end position="61"/>
    </location>
</feature>
<evidence type="ECO:0000256" key="3">
    <source>
        <dbReference type="SAM" id="Phobius"/>
    </source>
</evidence>
<dbReference type="InterPro" id="IPR029066">
    <property type="entry name" value="PLP-binding_barrel"/>
</dbReference>
<dbReference type="Gene3D" id="3.20.20.10">
    <property type="entry name" value="Alanine racemase"/>
    <property type="match status" value="1"/>
</dbReference>
<name>A0A445ANZ5_ARAHY</name>
<gene>
    <name evidence="5" type="ORF">Ahy_B01g052277</name>
</gene>
<dbReference type="CDD" id="cd06822">
    <property type="entry name" value="PLPDE_III_YBL036c_euk"/>
    <property type="match status" value="1"/>
</dbReference>
<dbReference type="NCBIfam" id="TIGR00044">
    <property type="entry name" value="YggS family pyridoxal phosphate-dependent enzyme"/>
    <property type="match status" value="1"/>
</dbReference>
<dbReference type="PANTHER" id="PTHR10146">
    <property type="entry name" value="PROLINE SYNTHETASE CO-TRANSCRIBED BACTERIAL HOMOLOG PROTEIN"/>
    <property type="match status" value="1"/>
</dbReference>
<dbReference type="PANTHER" id="PTHR10146:SF14">
    <property type="entry name" value="PYRIDOXAL PHOSPHATE HOMEOSTASIS PROTEIN"/>
    <property type="match status" value="1"/>
</dbReference>
<proteinExistence type="inferred from homology"/>
<evidence type="ECO:0000256" key="2">
    <source>
        <dbReference type="HAMAP-Rule" id="MF_03225"/>
    </source>
</evidence>
<feature type="domain" description="Alanine racemase N-terminal" evidence="4">
    <location>
        <begin position="224"/>
        <end position="390"/>
    </location>
</feature>
<feature type="transmembrane region" description="Helical" evidence="3">
    <location>
        <begin position="82"/>
        <end position="104"/>
    </location>
</feature>
<reference evidence="5 6" key="1">
    <citation type="submission" date="2019-01" db="EMBL/GenBank/DDBJ databases">
        <title>Sequencing of cultivated peanut Arachis hypogaea provides insights into genome evolution and oil improvement.</title>
        <authorList>
            <person name="Chen X."/>
        </authorList>
    </citation>
    <scope>NUCLEOTIDE SEQUENCE [LARGE SCALE GENOMIC DNA]</scope>
    <source>
        <strain evidence="6">cv. Fuhuasheng</strain>
        <tissue evidence="5">Leaves</tissue>
    </source>
</reference>
<accession>A0A445ANZ5</accession>